<dbReference type="Proteomes" id="UP000747542">
    <property type="component" value="Unassembled WGS sequence"/>
</dbReference>
<feature type="region of interest" description="Disordered" evidence="1">
    <location>
        <begin position="1"/>
        <end position="35"/>
    </location>
</feature>
<dbReference type="EMBL" id="JAHLQT010000697">
    <property type="protein sequence ID" value="KAG7178015.1"/>
    <property type="molecule type" value="Genomic_DNA"/>
</dbReference>
<dbReference type="AlphaFoldDB" id="A0A8J5NDN5"/>
<evidence type="ECO:0000313" key="2">
    <source>
        <dbReference type="EMBL" id="KAG7178015.1"/>
    </source>
</evidence>
<gene>
    <name evidence="2" type="ORF">Hamer_G003763</name>
</gene>
<keyword evidence="3" id="KW-1185">Reference proteome</keyword>
<sequence>MVTPLVTAATAAGEGHPGTGQRGSGVNHPAAADGHEHLGSCATTWWRRQVAWSGGGRRRGAATAGGVERWLRRRLRRRASGARQQQDFHVLLPGSVTSSPPWPLSSPALWALISKLWDGDMGGGVRRG</sequence>
<reference evidence="2" key="1">
    <citation type="journal article" date="2021" name="Sci. Adv.">
        <title>The American lobster genome reveals insights on longevity, neural, and immune adaptations.</title>
        <authorList>
            <person name="Polinski J.M."/>
            <person name="Zimin A.V."/>
            <person name="Clark K.F."/>
            <person name="Kohn A.B."/>
            <person name="Sadowski N."/>
            <person name="Timp W."/>
            <person name="Ptitsyn A."/>
            <person name="Khanna P."/>
            <person name="Romanova D.Y."/>
            <person name="Williams P."/>
            <person name="Greenwood S.J."/>
            <person name="Moroz L.L."/>
            <person name="Walt D.R."/>
            <person name="Bodnar A.G."/>
        </authorList>
    </citation>
    <scope>NUCLEOTIDE SEQUENCE</scope>
    <source>
        <strain evidence="2">GMGI-L3</strain>
    </source>
</reference>
<accession>A0A8J5NDN5</accession>
<comment type="caution">
    <text evidence="2">The sequence shown here is derived from an EMBL/GenBank/DDBJ whole genome shotgun (WGS) entry which is preliminary data.</text>
</comment>
<organism evidence="2 3">
    <name type="scientific">Homarus americanus</name>
    <name type="common">American lobster</name>
    <dbReference type="NCBI Taxonomy" id="6706"/>
    <lineage>
        <taxon>Eukaryota</taxon>
        <taxon>Metazoa</taxon>
        <taxon>Ecdysozoa</taxon>
        <taxon>Arthropoda</taxon>
        <taxon>Crustacea</taxon>
        <taxon>Multicrustacea</taxon>
        <taxon>Malacostraca</taxon>
        <taxon>Eumalacostraca</taxon>
        <taxon>Eucarida</taxon>
        <taxon>Decapoda</taxon>
        <taxon>Pleocyemata</taxon>
        <taxon>Astacidea</taxon>
        <taxon>Nephropoidea</taxon>
        <taxon>Nephropidae</taxon>
        <taxon>Homarus</taxon>
    </lineage>
</organism>
<proteinExistence type="predicted"/>
<evidence type="ECO:0000256" key="1">
    <source>
        <dbReference type="SAM" id="MobiDB-lite"/>
    </source>
</evidence>
<evidence type="ECO:0000313" key="3">
    <source>
        <dbReference type="Proteomes" id="UP000747542"/>
    </source>
</evidence>
<name>A0A8J5NDN5_HOMAM</name>
<protein>
    <submittedName>
        <fullName evidence="2">Uncharacterized protein</fullName>
    </submittedName>
</protein>